<evidence type="ECO:0000256" key="1">
    <source>
        <dbReference type="SAM" id="Phobius"/>
    </source>
</evidence>
<keyword evidence="3" id="KW-1185">Reference proteome</keyword>
<evidence type="ECO:0000313" key="3">
    <source>
        <dbReference type="Proteomes" id="UP001596434"/>
    </source>
</evidence>
<reference evidence="2 3" key="1">
    <citation type="journal article" date="2019" name="Int. J. Syst. Evol. Microbiol.">
        <title>The Global Catalogue of Microorganisms (GCM) 10K type strain sequencing project: providing services to taxonomists for standard genome sequencing and annotation.</title>
        <authorList>
            <consortium name="The Broad Institute Genomics Platform"/>
            <consortium name="The Broad Institute Genome Sequencing Center for Infectious Disease"/>
            <person name="Wu L."/>
            <person name="Ma J."/>
        </authorList>
    </citation>
    <scope>NUCLEOTIDE SEQUENCE [LARGE SCALE GENOMIC DNA]</scope>
    <source>
        <strain evidence="2 3">GX21</strain>
    </source>
</reference>
<feature type="transmembrane region" description="Helical" evidence="1">
    <location>
        <begin position="56"/>
        <end position="78"/>
    </location>
</feature>
<dbReference type="RefSeq" id="WP_379706066.1">
    <property type="nucleotide sequence ID" value="NZ_JBHTAT010000001.1"/>
</dbReference>
<dbReference type="Proteomes" id="UP001596434">
    <property type="component" value="Unassembled WGS sequence"/>
</dbReference>
<evidence type="ECO:0000313" key="2">
    <source>
        <dbReference type="EMBL" id="MFC7256744.1"/>
    </source>
</evidence>
<keyword evidence="1" id="KW-0472">Membrane</keyword>
<protein>
    <recommendedName>
        <fullName evidence="4">Solute:sodium symporter small subunit</fullName>
    </recommendedName>
</protein>
<dbReference type="AlphaFoldDB" id="A0ABD6A1S5"/>
<feature type="transmembrane region" description="Helical" evidence="1">
    <location>
        <begin position="22"/>
        <end position="44"/>
    </location>
</feature>
<dbReference type="EMBL" id="JBHTAT010000001">
    <property type="protein sequence ID" value="MFC7256744.1"/>
    <property type="molecule type" value="Genomic_DNA"/>
</dbReference>
<keyword evidence="1" id="KW-0812">Transmembrane</keyword>
<gene>
    <name evidence="2" type="ORF">ACFQKE_15770</name>
</gene>
<proteinExistence type="predicted"/>
<name>A0ABD6A1S5_9EURY</name>
<keyword evidence="1" id="KW-1133">Transmembrane helix</keyword>
<evidence type="ECO:0008006" key="4">
    <source>
        <dbReference type="Google" id="ProtNLM"/>
    </source>
</evidence>
<sequence length="88" mass="9727">MTVETQAEETGSQRTGNYLRRLVIAGIAIVWTVFWVSVTAEIYAQRGAFQSGLGETSILGVVVTMFLIFMLPALFVIFRQAKGRSARV</sequence>
<accession>A0ABD6A1S5</accession>
<organism evidence="2 3">
    <name type="scientific">Haloplanus litoreus</name>
    <dbReference type="NCBI Taxonomy" id="767515"/>
    <lineage>
        <taxon>Archaea</taxon>
        <taxon>Methanobacteriati</taxon>
        <taxon>Methanobacteriota</taxon>
        <taxon>Stenosarchaea group</taxon>
        <taxon>Halobacteria</taxon>
        <taxon>Halobacteriales</taxon>
        <taxon>Haloferacaceae</taxon>
        <taxon>Haloplanus</taxon>
    </lineage>
</organism>
<dbReference type="GeneID" id="96955138"/>
<comment type="caution">
    <text evidence="2">The sequence shown here is derived from an EMBL/GenBank/DDBJ whole genome shotgun (WGS) entry which is preliminary data.</text>
</comment>